<evidence type="ECO:0000313" key="6">
    <source>
        <dbReference type="EMBL" id="QIQ41544.1"/>
    </source>
</evidence>
<evidence type="ECO:0000256" key="2">
    <source>
        <dbReference type="HAMAP-Rule" id="MF_02087"/>
    </source>
</evidence>
<dbReference type="EMBL" id="CP048744">
    <property type="protein sequence ID" value="QIQ41544.1"/>
    <property type="molecule type" value="Genomic_DNA"/>
</dbReference>
<dbReference type="AlphaFoldDB" id="A0AAJ4GDA6"/>
<evidence type="ECO:0000256" key="4">
    <source>
        <dbReference type="RuleBase" id="RU004514"/>
    </source>
</evidence>
<dbReference type="PANTHER" id="PTHR10146">
    <property type="entry name" value="PROLINE SYNTHETASE CO-TRANSCRIBED BACTERIAL HOMOLOG PROTEIN"/>
    <property type="match status" value="1"/>
</dbReference>
<proteinExistence type="inferred from homology"/>
<dbReference type="PANTHER" id="PTHR10146:SF14">
    <property type="entry name" value="PYRIDOXAL PHOSPHATE HOMEOSTASIS PROTEIN"/>
    <property type="match status" value="1"/>
</dbReference>
<feature type="domain" description="Alanine racemase N-terminal" evidence="5">
    <location>
        <begin position="3"/>
        <end position="220"/>
    </location>
</feature>
<sequence length="225" mass="26341">MNNIEHNIKILKNKIQYLLKNNDTELKKIKIIAASKNQSVENIQTALLSGIYEFGENYIQEGINKIKKLKQNNKIIWHFIGKLQSKKTKLVAQYFDWCQTIDREKIAILLNKYRTNKQVPINVLIQINISKEDNKNGISIKNYHKLAEIVSKMSNLNFRGIMAMPKKKKEIIKYQDYKNISDIFNILKHKYQSVDTLSLGTSFDIKTAIMYNSNMIRIGKNIFRN</sequence>
<comment type="similarity">
    <text evidence="2 4">Belongs to the pyridoxal phosphate-binding protein YggS/PROSC family.</text>
</comment>
<dbReference type="HAMAP" id="MF_02087">
    <property type="entry name" value="PLP_homeostasis"/>
    <property type="match status" value="1"/>
</dbReference>
<organism evidence="6 7">
    <name type="scientific">Buchnera aphidicola</name>
    <name type="common">Aphis urticata</name>
    <dbReference type="NCBI Taxonomy" id="2708353"/>
    <lineage>
        <taxon>Bacteria</taxon>
        <taxon>Pseudomonadati</taxon>
        <taxon>Pseudomonadota</taxon>
        <taxon>Gammaproteobacteria</taxon>
        <taxon>Enterobacterales</taxon>
        <taxon>Erwiniaceae</taxon>
        <taxon>Buchnera</taxon>
    </lineage>
</organism>
<evidence type="ECO:0000313" key="7">
    <source>
        <dbReference type="Proteomes" id="UP000502374"/>
    </source>
</evidence>
<comment type="subunit">
    <text evidence="2">Monomer.</text>
</comment>
<accession>A0AAJ4GDA6</accession>
<dbReference type="SUPFAM" id="SSF51419">
    <property type="entry name" value="PLP-binding barrel"/>
    <property type="match status" value="1"/>
</dbReference>
<comment type="function">
    <text evidence="2">Pyridoxal 5'-phosphate (PLP)-binding protein, which is involved in PLP homeostasis.</text>
</comment>
<dbReference type="InterPro" id="IPR001608">
    <property type="entry name" value="Ala_racemase_N"/>
</dbReference>
<dbReference type="GO" id="GO:0030170">
    <property type="term" value="F:pyridoxal phosphate binding"/>
    <property type="evidence" value="ECO:0007669"/>
    <property type="project" value="UniProtKB-UniRule"/>
</dbReference>
<keyword evidence="1 2" id="KW-0663">Pyridoxal phosphate</keyword>
<evidence type="ECO:0000256" key="1">
    <source>
        <dbReference type="ARBA" id="ARBA00022898"/>
    </source>
</evidence>
<dbReference type="Pfam" id="PF01168">
    <property type="entry name" value="Ala_racemase_N"/>
    <property type="match status" value="1"/>
</dbReference>
<reference evidence="6 7" key="1">
    <citation type="submission" date="2020-02" db="EMBL/GenBank/DDBJ databases">
        <title>Parallel evolution in the integration of a co-obligate aphid symbiosis.</title>
        <authorList>
            <person name="Monnin D."/>
            <person name="Jackson R."/>
            <person name="Kiers E.T."/>
            <person name="Bunker M."/>
            <person name="Ellers J."/>
            <person name="Henry L.M."/>
        </authorList>
    </citation>
    <scope>NUCLEOTIDE SEQUENCE [LARGE SCALE GENOMIC DNA]</scope>
    <source>
        <strain evidence="6">AURT-53B</strain>
    </source>
</reference>
<protein>
    <recommendedName>
        <fullName evidence="2">Pyridoxal phosphate homeostasis protein</fullName>
        <shortName evidence="2">PLP homeostasis protein</shortName>
    </recommendedName>
</protein>
<name>A0AAJ4GDA6_9GAMM</name>
<evidence type="ECO:0000256" key="3">
    <source>
        <dbReference type="PIRSR" id="PIRSR004848-1"/>
    </source>
</evidence>
<dbReference type="PROSITE" id="PS01211">
    <property type="entry name" value="UPF0001"/>
    <property type="match status" value="1"/>
</dbReference>
<comment type="cofactor">
    <cofactor evidence="3">
        <name>pyridoxal 5'-phosphate</name>
        <dbReference type="ChEBI" id="CHEBI:597326"/>
    </cofactor>
</comment>
<dbReference type="InterPro" id="IPR011078">
    <property type="entry name" value="PyrdxlP_homeostasis"/>
</dbReference>
<dbReference type="InterPro" id="IPR029066">
    <property type="entry name" value="PLP-binding_barrel"/>
</dbReference>
<dbReference type="PIRSF" id="PIRSF004848">
    <property type="entry name" value="YBL036c_PLPDEIII"/>
    <property type="match status" value="1"/>
</dbReference>
<dbReference type="NCBIfam" id="TIGR00044">
    <property type="entry name" value="YggS family pyridoxal phosphate-dependent enzyme"/>
    <property type="match status" value="1"/>
</dbReference>
<feature type="modified residue" description="N6-(pyridoxal phosphate)lysine" evidence="2 3">
    <location>
        <position position="36"/>
    </location>
</feature>
<evidence type="ECO:0000259" key="5">
    <source>
        <dbReference type="Pfam" id="PF01168"/>
    </source>
</evidence>
<dbReference type="Proteomes" id="UP000502374">
    <property type="component" value="Chromosome"/>
</dbReference>
<dbReference type="Gene3D" id="3.20.20.10">
    <property type="entry name" value="Alanine racemase"/>
    <property type="match status" value="1"/>
</dbReference>
<gene>
    <name evidence="6" type="ORF">G4B00_02780</name>
</gene>